<dbReference type="Proteomes" id="UP000000391">
    <property type="component" value="Chromosome"/>
</dbReference>
<dbReference type="HOGENOM" id="CLU_048086_1_0_2"/>
<dbReference type="InterPro" id="IPR011642">
    <property type="entry name" value="Gate_dom"/>
</dbReference>
<evidence type="ECO:0000259" key="2">
    <source>
        <dbReference type="Pfam" id="PF07670"/>
    </source>
</evidence>
<gene>
    <name evidence="3" type="ordered locus">Metev_0284</name>
</gene>
<evidence type="ECO:0000313" key="3">
    <source>
        <dbReference type="EMBL" id="ADI73212.1"/>
    </source>
</evidence>
<dbReference type="RefSeq" id="WP_013193780.1">
    <property type="nucleotide sequence ID" value="NC_014253.1"/>
</dbReference>
<feature type="transmembrane region" description="Helical" evidence="1">
    <location>
        <begin position="181"/>
        <end position="199"/>
    </location>
</feature>
<dbReference type="Pfam" id="PF07670">
    <property type="entry name" value="Gate"/>
    <property type="match status" value="1"/>
</dbReference>
<proteinExistence type="predicted"/>
<accession>D7E6J0</accession>
<dbReference type="PANTHER" id="PTHR38139">
    <property type="entry name" value="GATE DOMAIN-CONTAINING PROTEIN"/>
    <property type="match status" value="1"/>
</dbReference>
<feature type="transmembrane region" description="Helical" evidence="1">
    <location>
        <begin position="125"/>
        <end position="149"/>
    </location>
</feature>
<organism evidence="3 4">
    <name type="scientific">Methanohalobium evestigatum (strain ATCC BAA-1072 / DSM 3721 / NBRC 107634 / OCM 161 / Z-7303)</name>
    <dbReference type="NCBI Taxonomy" id="644295"/>
    <lineage>
        <taxon>Archaea</taxon>
        <taxon>Methanobacteriati</taxon>
        <taxon>Methanobacteriota</taxon>
        <taxon>Stenosarchaea group</taxon>
        <taxon>Methanomicrobia</taxon>
        <taxon>Methanosarcinales</taxon>
        <taxon>Methanosarcinaceae</taxon>
        <taxon>Methanohalobium</taxon>
    </lineage>
</organism>
<dbReference type="InterPro" id="IPR038880">
    <property type="entry name" value="MJ0871-like"/>
</dbReference>
<feature type="transmembrane region" description="Helical" evidence="1">
    <location>
        <begin position="14"/>
        <end position="33"/>
    </location>
</feature>
<dbReference type="GeneID" id="9345897"/>
<dbReference type="OrthoDB" id="51620at2157"/>
<keyword evidence="1" id="KW-0472">Membrane</keyword>
<sequence length="315" mass="34631">MNYYLDLFVRVLDFAVPVLVIIFIGIFGSGVLIEKGLMQKLSRFARPIFKYTYLPETCASSFLVALGSSVAANTMIVKRQDDGCLNRREVLLCSLMNSTPAYIRSIFTYQIPIMLPALGAVVGSFYAFVFIITAIIKIIVVVVASRLFLVENPCKVSDTPETEKVSLKTALLRSLKREKKLFLKIAVIYLVMTTLVFALRDQGAFEVFSVLPLAEIFGLPSESIVPLTSYIASPILGASILGPMIHSGSITYLQAMIVLMVGSMFMLPLLGIKNMAPRYVSIFGFRLGLGIVTLSMSISVMIRFILLLILLAIAG</sequence>
<dbReference type="PANTHER" id="PTHR38139:SF1">
    <property type="entry name" value="NUCLEOSIDE TRANSPORTER_FEOB GTPASE GATE DOMAIN-CONTAINING PROTEIN"/>
    <property type="match status" value="1"/>
</dbReference>
<evidence type="ECO:0000256" key="1">
    <source>
        <dbReference type="SAM" id="Phobius"/>
    </source>
</evidence>
<dbReference type="STRING" id="644295.Metev_0284"/>
<keyword evidence="1" id="KW-0812">Transmembrane</keyword>
<feature type="transmembrane region" description="Helical" evidence="1">
    <location>
        <begin position="101"/>
        <end position="119"/>
    </location>
</feature>
<dbReference type="EMBL" id="CP002069">
    <property type="protein sequence ID" value="ADI73212.1"/>
    <property type="molecule type" value="Genomic_DNA"/>
</dbReference>
<evidence type="ECO:0000313" key="4">
    <source>
        <dbReference type="Proteomes" id="UP000000391"/>
    </source>
</evidence>
<feature type="transmembrane region" description="Helical" evidence="1">
    <location>
        <begin position="252"/>
        <end position="272"/>
    </location>
</feature>
<feature type="domain" description="Nucleoside transporter/FeoB GTPase Gate" evidence="2">
    <location>
        <begin position="16"/>
        <end position="119"/>
    </location>
</feature>
<name>D7E6J0_METEZ</name>
<feature type="transmembrane region" description="Helical" evidence="1">
    <location>
        <begin position="284"/>
        <end position="314"/>
    </location>
</feature>
<dbReference type="KEGG" id="mev:Metev_0284"/>
<protein>
    <submittedName>
        <fullName evidence="3">Nucleoside recognition domain protein</fullName>
    </submittedName>
</protein>
<reference evidence="3 4" key="1">
    <citation type="submission" date="2010-06" db="EMBL/GenBank/DDBJ databases">
        <title>Complete sequence chromosome of Methanohalobium evestigatum Z-7303.</title>
        <authorList>
            <consortium name="US DOE Joint Genome Institute"/>
            <person name="Lucas S."/>
            <person name="Copeland A."/>
            <person name="Lapidus A."/>
            <person name="Cheng J.-F."/>
            <person name="Bruce D."/>
            <person name="Goodwin L."/>
            <person name="Pitluck S."/>
            <person name="Saunders E."/>
            <person name="Detter J.C."/>
            <person name="Han C."/>
            <person name="Tapia R."/>
            <person name="Land M."/>
            <person name="Hauser L."/>
            <person name="Kyrpides N."/>
            <person name="Mikhailova N."/>
            <person name="Sieprawska-Lupa M."/>
            <person name="Whitman W.B."/>
            <person name="Anderson I."/>
            <person name="Woyke T."/>
        </authorList>
    </citation>
    <scope>NUCLEOTIDE SEQUENCE [LARGE SCALE GENOMIC DNA]</scope>
    <source>
        <strain evidence="4">ATCC BAA-1072 / DSM 3721 / NBRC 107634 / OCM 161 / Z-7303</strain>
    </source>
</reference>
<dbReference type="AlphaFoldDB" id="D7E6J0"/>
<keyword evidence="4" id="KW-1185">Reference proteome</keyword>
<keyword evidence="1" id="KW-1133">Transmembrane helix</keyword>